<evidence type="ECO:0000313" key="4">
    <source>
        <dbReference type="Proteomes" id="UP001175228"/>
    </source>
</evidence>
<keyword evidence="1" id="KW-0812">Transmembrane</keyword>
<keyword evidence="1" id="KW-1133">Transmembrane helix</keyword>
<dbReference type="AlphaFoldDB" id="A0AA39PXZ9"/>
<sequence length="204" mass="22786">MKCQLASILGFPLCQLTLFTLTGHTSWLCALSIFESNTHACYSNYSATELLHKIITNYRLNQLFLHKISTKSSNWMDQNHQTRIIIGAVTGSLVTLLIIFGGSIFLFIHRLAPNLGNRSQETSEQNPEEMLTEDEVEGRNIINLPLHADTSGTQVSPQQEVPQAALGNVVAEVVRLRAEFQQFMVEHDAERVHGDALDPPPAYK</sequence>
<dbReference type="Proteomes" id="UP001175228">
    <property type="component" value="Unassembled WGS sequence"/>
</dbReference>
<keyword evidence="4" id="KW-1185">Reference proteome</keyword>
<keyword evidence="1" id="KW-0472">Membrane</keyword>
<organism evidence="3 4">
    <name type="scientific">Armillaria luteobubalina</name>
    <dbReference type="NCBI Taxonomy" id="153913"/>
    <lineage>
        <taxon>Eukaryota</taxon>
        <taxon>Fungi</taxon>
        <taxon>Dikarya</taxon>
        <taxon>Basidiomycota</taxon>
        <taxon>Agaricomycotina</taxon>
        <taxon>Agaricomycetes</taxon>
        <taxon>Agaricomycetidae</taxon>
        <taxon>Agaricales</taxon>
        <taxon>Marasmiineae</taxon>
        <taxon>Physalacriaceae</taxon>
        <taxon>Armillaria</taxon>
    </lineage>
</organism>
<protein>
    <submittedName>
        <fullName evidence="3">Uncharacterized protein</fullName>
    </submittedName>
</protein>
<comment type="caution">
    <text evidence="3">The sequence shown here is derived from an EMBL/GenBank/DDBJ whole genome shotgun (WGS) entry which is preliminary data.</text>
</comment>
<reference evidence="3" key="1">
    <citation type="submission" date="2023-06" db="EMBL/GenBank/DDBJ databases">
        <authorList>
            <consortium name="Lawrence Berkeley National Laboratory"/>
            <person name="Ahrendt S."/>
            <person name="Sahu N."/>
            <person name="Indic B."/>
            <person name="Wong-Bajracharya J."/>
            <person name="Merenyi Z."/>
            <person name="Ke H.-M."/>
            <person name="Monk M."/>
            <person name="Kocsube S."/>
            <person name="Drula E."/>
            <person name="Lipzen A."/>
            <person name="Balint B."/>
            <person name="Henrissat B."/>
            <person name="Andreopoulos B."/>
            <person name="Martin F.M."/>
            <person name="Harder C.B."/>
            <person name="Rigling D."/>
            <person name="Ford K.L."/>
            <person name="Foster G.D."/>
            <person name="Pangilinan J."/>
            <person name="Papanicolaou A."/>
            <person name="Barry K."/>
            <person name="LaButti K."/>
            <person name="Viragh M."/>
            <person name="Koriabine M."/>
            <person name="Yan M."/>
            <person name="Riley R."/>
            <person name="Champramary S."/>
            <person name="Plett K.L."/>
            <person name="Tsai I.J."/>
            <person name="Slot J."/>
            <person name="Sipos G."/>
            <person name="Plett J."/>
            <person name="Nagy L.G."/>
            <person name="Grigoriev I.V."/>
        </authorList>
    </citation>
    <scope>NUCLEOTIDE SEQUENCE</scope>
    <source>
        <strain evidence="3">HWK02</strain>
    </source>
</reference>
<dbReference type="EMBL" id="JAUEPU010000028">
    <property type="protein sequence ID" value="KAK0492625.1"/>
    <property type="molecule type" value="Genomic_DNA"/>
</dbReference>
<feature type="signal peptide" evidence="2">
    <location>
        <begin position="1"/>
        <end position="30"/>
    </location>
</feature>
<name>A0AA39PXZ9_9AGAR</name>
<gene>
    <name evidence="3" type="ORF">EDD18DRAFT_1108641</name>
</gene>
<keyword evidence="2" id="KW-0732">Signal</keyword>
<feature type="chain" id="PRO_5041426305" evidence="2">
    <location>
        <begin position="31"/>
        <end position="204"/>
    </location>
</feature>
<evidence type="ECO:0000313" key="3">
    <source>
        <dbReference type="EMBL" id="KAK0492625.1"/>
    </source>
</evidence>
<accession>A0AA39PXZ9</accession>
<evidence type="ECO:0000256" key="1">
    <source>
        <dbReference type="SAM" id="Phobius"/>
    </source>
</evidence>
<proteinExistence type="predicted"/>
<evidence type="ECO:0000256" key="2">
    <source>
        <dbReference type="SAM" id="SignalP"/>
    </source>
</evidence>
<feature type="transmembrane region" description="Helical" evidence="1">
    <location>
        <begin position="84"/>
        <end position="108"/>
    </location>
</feature>